<gene>
    <name evidence="3" type="ORF">A5889_001463</name>
    <name evidence="2" type="ORF">A5889_001615</name>
</gene>
<evidence type="ECO:0000313" key="3">
    <source>
        <dbReference type="EMBL" id="WYJ93961.1"/>
    </source>
</evidence>
<dbReference type="AlphaFoldDB" id="A0A200J6M9"/>
<dbReference type="EMBL" id="CP147246">
    <property type="protein sequence ID" value="WYJ93961.1"/>
    <property type="molecule type" value="Genomic_DNA"/>
</dbReference>
<evidence type="ECO:0000313" key="4">
    <source>
        <dbReference type="Proteomes" id="UP000196151"/>
    </source>
</evidence>
<proteinExistence type="predicted"/>
<keyword evidence="4" id="KW-1185">Reference proteome</keyword>
<organism evidence="2">
    <name type="scientific">Candidatus Enterococcus dunnyi</name>
    <dbReference type="NCBI Taxonomy" id="1834192"/>
    <lineage>
        <taxon>Bacteria</taxon>
        <taxon>Bacillati</taxon>
        <taxon>Bacillota</taxon>
        <taxon>Bacilli</taxon>
        <taxon>Lactobacillales</taxon>
        <taxon>Enterococcaceae</taxon>
        <taxon>Enterococcus</taxon>
    </lineage>
</organism>
<keyword evidence="1" id="KW-0472">Membrane</keyword>
<dbReference type="EMBL" id="NIBQ01000002">
    <property type="protein sequence ID" value="OUZ32906.1"/>
    <property type="molecule type" value="Genomic_DNA"/>
</dbReference>
<feature type="transmembrane region" description="Helical" evidence="1">
    <location>
        <begin position="25"/>
        <end position="45"/>
    </location>
</feature>
<reference evidence="2" key="1">
    <citation type="submission" date="2017-05" db="EMBL/GenBank/DDBJ databases">
        <title>The Genome Sequence of Enterococcus sp. 9D6_DIV0238.</title>
        <authorList>
            <consortium name="The Broad Institute Genomics Platform"/>
            <consortium name="The Broad Institute Genomic Center for Infectious Diseases"/>
            <person name="Earl A."/>
            <person name="Manson A."/>
            <person name="Schwartman J."/>
            <person name="Gilmore M."/>
            <person name="Abouelleil A."/>
            <person name="Cao P."/>
            <person name="Chapman S."/>
            <person name="Cusick C."/>
            <person name="Shea T."/>
            <person name="Young S."/>
            <person name="Neafsey D."/>
            <person name="Nusbaum C."/>
            <person name="Birren B."/>
        </authorList>
    </citation>
    <scope>NUCLEOTIDE SEQUENCE [LARGE SCALE GENOMIC DNA]</scope>
    <source>
        <strain evidence="2">9D6_DIV0238</strain>
    </source>
</reference>
<accession>A0A200J6M9</accession>
<sequence length="87" mass="9934">MLLLLCMVVGSSVLFFKNQSIFYRILKDIIFAAILSLLFICLLDYQADLLHFSKNGNSLSALIDSLQEQHVIDERMSVDRLLKSINI</sequence>
<evidence type="ECO:0000256" key="1">
    <source>
        <dbReference type="SAM" id="Phobius"/>
    </source>
</evidence>
<evidence type="ECO:0000313" key="2">
    <source>
        <dbReference type="EMBL" id="OUZ32906.1"/>
    </source>
</evidence>
<keyword evidence="1" id="KW-1133">Transmembrane helix</keyword>
<reference evidence="3" key="3">
    <citation type="submission" date="2024-03" db="EMBL/GenBank/DDBJ databases">
        <title>The Genome Sequence of Enterococcus sp. DIV0238c.</title>
        <authorList>
            <consortium name="The Broad Institute Genomics Platform"/>
            <consortium name="The Broad Institute Microbial Omics Core"/>
            <consortium name="The Broad Institute Genomic Center for Infectious Diseases"/>
            <person name="Earl A."/>
            <person name="Manson A."/>
            <person name="Gilmore M."/>
            <person name="Schwartman J."/>
            <person name="Shea T."/>
            <person name="Abouelleil A."/>
            <person name="Cao P."/>
            <person name="Chapman S."/>
            <person name="Cusick C."/>
            <person name="Young S."/>
            <person name="Neafsey D."/>
            <person name="Nusbaum C."/>
            <person name="Birren B."/>
        </authorList>
    </citation>
    <scope>NUCLEOTIDE SEQUENCE</scope>
    <source>
        <strain evidence="3">9D6_DIV0238</strain>
    </source>
</reference>
<dbReference type="Proteomes" id="UP000196151">
    <property type="component" value="Chromosome"/>
</dbReference>
<dbReference type="RefSeq" id="WP_207114589.1">
    <property type="nucleotide sequence ID" value="NZ_CP147246.1"/>
</dbReference>
<reference evidence="3" key="2">
    <citation type="submission" date="2017-05" db="EMBL/GenBank/DDBJ databases">
        <authorList>
            <consortium name="The Broad Institute Genomics Platform"/>
            <consortium name="The Broad Institute Genomic Center for Infectious Diseases"/>
            <person name="Earl A."/>
            <person name="Manson A."/>
            <person name="Schwartman J."/>
            <person name="Gilmore M."/>
            <person name="Abouelleil A."/>
            <person name="Cao P."/>
            <person name="Chapman S."/>
            <person name="Cusick C."/>
            <person name="Shea T."/>
            <person name="Young S."/>
            <person name="Neafsey D."/>
            <person name="Nusbaum C."/>
            <person name="Birren B."/>
        </authorList>
    </citation>
    <scope>NUCLEOTIDE SEQUENCE</scope>
    <source>
        <strain evidence="3">9D6_DIV0238</strain>
    </source>
</reference>
<name>A0A200J6M9_9ENTE</name>
<keyword evidence="1" id="KW-0812">Transmembrane</keyword>
<protein>
    <submittedName>
        <fullName evidence="2">Uncharacterized protein</fullName>
    </submittedName>
</protein>